<keyword evidence="3" id="KW-0539">Nucleus</keyword>
<keyword evidence="6" id="KW-1185">Reference proteome</keyword>
<evidence type="ECO:0000256" key="2">
    <source>
        <dbReference type="ARBA" id="ARBA00007002"/>
    </source>
</evidence>
<dbReference type="Proteomes" id="UP000515208">
    <property type="component" value="Unplaced"/>
</dbReference>
<dbReference type="Pfam" id="PF06246">
    <property type="entry name" value="Isy1"/>
    <property type="match status" value="1"/>
</dbReference>
<evidence type="ECO:0000256" key="5">
    <source>
        <dbReference type="ARBA" id="ARBA00070851"/>
    </source>
</evidence>
<dbReference type="KEGG" id="bbis:104987185"/>
<dbReference type="Gene3D" id="1.10.287.660">
    <property type="entry name" value="Helix hairpin bin"/>
    <property type="match status" value="1"/>
</dbReference>
<dbReference type="GO" id="GO:0005634">
    <property type="term" value="C:nucleus"/>
    <property type="evidence" value="ECO:0007669"/>
    <property type="project" value="UniProtKB-SubCell"/>
</dbReference>
<dbReference type="PANTHER" id="PTHR13021">
    <property type="entry name" value="PRE-MRNA-SPLICING FACTOR ISY1"/>
    <property type="match status" value="1"/>
</dbReference>
<proteinExistence type="inferred from homology"/>
<comment type="subunit">
    <text evidence="4">Identified in the spliceosome C complex. Component of the XAB2 complex, a multimeric protein complex composed of XAB2, PRPF19, AQR, ZNF830, ISY1, and PPIE. Identified in a pentameric intron-binding (IB) complex composed of AQR, XAB2, ISY1, ZNF830 and PPIE that is incorporated into the spliceosome as a preassembled complex. The IB complex does not contain PRPF19. Interacts with CPSF3; this interaction is in an RNA independent manner. Interacts with the microprocessor complex subunits DGCR8 and DROSHA; this interaction is in an RNA dependent manner.</text>
</comment>
<evidence type="ECO:0000313" key="6">
    <source>
        <dbReference type="Proteomes" id="UP000515208"/>
    </source>
</evidence>
<sequence>MMKQVDSEGGVVRSKGVVTARNAEKAMTALARFRQAQLEEGKVKERRPFLASECAELPKAEKWRRQIIGEISKKVAQIQNAGLGEFRIRDLNDEINKLLREKGHWEVRIKELGGPDYGKVGPKMLDHEGKEVPGNRGYKYFGAAKDLPGVRELFEKEPLPPPRKTRAELMKAIDFEYYGYLDEDDGVIVPLEQAYEKRRRSEGVRFTGGLRLLCSPLGKKGESHGQRSLEGFSLRGLQDNIFTRLTTRETHEGLTQLLLCSPALSPVPLRPLAPLLPLLLGQEAARFCWPLCLALSPGRVSEESVSPGLSLLLNSCRPGLSWRLLHTASGCSLLQSDEEGGPDRGGEDGQQKFIAHVPVPSQQEIEEALVRRKKMELLQKYTSETLQAQSEEARRLLGC</sequence>
<dbReference type="InterPro" id="IPR009360">
    <property type="entry name" value="Isy1"/>
</dbReference>
<evidence type="ECO:0000256" key="3">
    <source>
        <dbReference type="ARBA" id="ARBA00023242"/>
    </source>
</evidence>
<name>A0A6P3HB02_BISBB</name>
<evidence type="ECO:0000313" key="7">
    <source>
        <dbReference type="RefSeq" id="XP_010836284.1"/>
    </source>
</evidence>
<dbReference type="InterPro" id="IPR029012">
    <property type="entry name" value="Helix_hairpin_bin_sf"/>
</dbReference>
<evidence type="ECO:0000256" key="4">
    <source>
        <dbReference type="ARBA" id="ARBA00065310"/>
    </source>
</evidence>
<dbReference type="FunFam" id="1.10.287.660:FF:000001">
    <property type="entry name" value="pre-mRNA-splicing factor ISY1 homolog"/>
    <property type="match status" value="1"/>
</dbReference>
<dbReference type="OrthoDB" id="1739576at2759"/>
<dbReference type="RefSeq" id="XP_010836284.1">
    <property type="nucleotide sequence ID" value="XM_010837982.1"/>
</dbReference>
<protein>
    <recommendedName>
        <fullName evidence="5">Pre-mRNA-splicing factor ISY1 homolog</fullName>
    </recommendedName>
</protein>
<dbReference type="GO" id="GO:0000350">
    <property type="term" value="P:generation of catalytic spliceosome for second transesterification step"/>
    <property type="evidence" value="ECO:0007669"/>
    <property type="project" value="InterPro"/>
</dbReference>
<gene>
    <name evidence="7" type="primary">LOC104987185</name>
</gene>
<accession>A0A6P3HB02</accession>
<dbReference type="InterPro" id="IPR037200">
    <property type="entry name" value="Isy1_sf"/>
</dbReference>
<dbReference type="AlphaFoldDB" id="A0A6P3HB02"/>
<reference evidence="7" key="1">
    <citation type="submission" date="2025-08" db="UniProtKB">
        <authorList>
            <consortium name="RefSeq"/>
        </authorList>
    </citation>
    <scope>IDENTIFICATION</scope>
    <source>
        <tissue evidence="7">Blood</tissue>
    </source>
</reference>
<organism evidence="6 7">
    <name type="scientific">Bison bison bison</name>
    <name type="common">North American plains bison</name>
    <dbReference type="NCBI Taxonomy" id="43346"/>
    <lineage>
        <taxon>Eukaryota</taxon>
        <taxon>Metazoa</taxon>
        <taxon>Chordata</taxon>
        <taxon>Craniata</taxon>
        <taxon>Vertebrata</taxon>
        <taxon>Euteleostomi</taxon>
        <taxon>Mammalia</taxon>
        <taxon>Eutheria</taxon>
        <taxon>Laurasiatheria</taxon>
        <taxon>Artiodactyla</taxon>
        <taxon>Ruminantia</taxon>
        <taxon>Pecora</taxon>
        <taxon>Bovidae</taxon>
        <taxon>Bovinae</taxon>
        <taxon>Bison</taxon>
    </lineage>
</organism>
<evidence type="ECO:0000256" key="1">
    <source>
        <dbReference type="ARBA" id="ARBA00004123"/>
    </source>
</evidence>
<comment type="subcellular location">
    <subcellularLocation>
        <location evidence="1">Nucleus</location>
    </subcellularLocation>
</comment>
<comment type="similarity">
    <text evidence="2">Belongs to the ISY1 family.</text>
</comment>
<dbReference type="SUPFAM" id="SSF140102">
    <property type="entry name" value="ISY1 domain-like"/>
    <property type="match status" value="1"/>
</dbReference>
<dbReference type="GeneID" id="104987185"/>